<name>A0A1X7JHE7_9BACT</name>
<gene>
    <name evidence="4" type="ORF">SAMN06275492_11221</name>
</gene>
<dbReference type="InterPro" id="IPR010918">
    <property type="entry name" value="PurM-like_C_dom"/>
</dbReference>
<dbReference type="InterPro" id="IPR016188">
    <property type="entry name" value="PurM-like_N"/>
</dbReference>
<dbReference type="EMBL" id="FXBB01000012">
    <property type="protein sequence ID" value="SMG27104.1"/>
    <property type="molecule type" value="Genomic_DNA"/>
</dbReference>
<dbReference type="Proteomes" id="UP000193355">
    <property type="component" value="Unassembled WGS sequence"/>
</dbReference>
<dbReference type="SUPFAM" id="SSF56042">
    <property type="entry name" value="PurM C-terminal domain-like"/>
    <property type="match status" value="1"/>
</dbReference>
<dbReference type="InterPro" id="IPR036921">
    <property type="entry name" value="PurM-like_N_sf"/>
</dbReference>
<dbReference type="Pfam" id="PF00586">
    <property type="entry name" value="AIRS"/>
    <property type="match status" value="1"/>
</dbReference>
<comment type="similarity">
    <text evidence="1">Belongs to the HypE family.</text>
</comment>
<dbReference type="PANTHER" id="PTHR30303:SF4">
    <property type="entry name" value="HYDROGENASE EXPRESSION_FORMATION PROTEIN HYPE"/>
    <property type="match status" value="1"/>
</dbReference>
<dbReference type="Pfam" id="PF02769">
    <property type="entry name" value="AIRS_C"/>
    <property type="match status" value="1"/>
</dbReference>
<feature type="domain" description="PurM-like C-terminal" evidence="3">
    <location>
        <begin position="149"/>
        <end position="299"/>
    </location>
</feature>
<keyword evidence="5" id="KW-1185">Reference proteome</keyword>
<reference evidence="5" key="1">
    <citation type="submission" date="2017-04" db="EMBL/GenBank/DDBJ databases">
        <authorList>
            <person name="Varghese N."/>
            <person name="Submissions S."/>
        </authorList>
    </citation>
    <scope>NUCLEOTIDE SEQUENCE [LARGE SCALE GENOMIC DNA]</scope>
    <source>
        <strain evidence="5">USBA 82</strain>
    </source>
</reference>
<protein>
    <submittedName>
        <fullName evidence="4">Hydrogenase maturation factor</fullName>
    </submittedName>
</protein>
<proteinExistence type="inferred from homology"/>
<dbReference type="SUPFAM" id="SSF55326">
    <property type="entry name" value="PurM N-terminal domain-like"/>
    <property type="match status" value="1"/>
</dbReference>
<evidence type="ECO:0000313" key="4">
    <source>
        <dbReference type="EMBL" id="SMG27104.1"/>
    </source>
</evidence>
<dbReference type="GO" id="GO:0051604">
    <property type="term" value="P:protein maturation"/>
    <property type="evidence" value="ECO:0007669"/>
    <property type="project" value="TreeGrafter"/>
</dbReference>
<evidence type="ECO:0000259" key="2">
    <source>
        <dbReference type="Pfam" id="PF00586"/>
    </source>
</evidence>
<evidence type="ECO:0000313" key="5">
    <source>
        <dbReference type="Proteomes" id="UP000193355"/>
    </source>
</evidence>
<feature type="domain" description="PurM-like N-terminal" evidence="2">
    <location>
        <begin position="31"/>
        <end position="137"/>
    </location>
</feature>
<dbReference type="AlphaFoldDB" id="A0A1X7JHE7"/>
<dbReference type="STRING" id="561720.SAMN06275492_11221"/>
<evidence type="ECO:0000259" key="3">
    <source>
        <dbReference type="Pfam" id="PF02769"/>
    </source>
</evidence>
<dbReference type="PANTHER" id="PTHR30303">
    <property type="entry name" value="HYDROGENASE ISOENZYMES FORMATION PROTEIN HYPE"/>
    <property type="match status" value="1"/>
</dbReference>
<dbReference type="InterPro" id="IPR036676">
    <property type="entry name" value="PurM-like_C_sf"/>
</dbReference>
<dbReference type="PIRSF" id="PIRSF005644">
    <property type="entry name" value="Hdrgns_mtr_HypE"/>
    <property type="match status" value="1"/>
</dbReference>
<evidence type="ECO:0000256" key="1">
    <source>
        <dbReference type="ARBA" id="ARBA00006243"/>
    </source>
</evidence>
<organism evidence="4 5">
    <name type="scientific">Dethiosulfovibrio salsuginis</name>
    <dbReference type="NCBI Taxonomy" id="561720"/>
    <lineage>
        <taxon>Bacteria</taxon>
        <taxon>Thermotogati</taxon>
        <taxon>Synergistota</taxon>
        <taxon>Synergistia</taxon>
        <taxon>Synergistales</taxon>
        <taxon>Dethiosulfovibrionaceae</taxon>
        <taxon>Dethiosulfovibrio</taxon>
    </lineage>
</organism>
<sequence>MGKLPPAELESQILRYRGAIRPEVLVGPGIGEDAAIIEWPDGKLLTVSSDPIVGAKEGAGRYLVHVNANDIACKGGDPAYMVVTLIVPLSMGKGFAERTMAEIDQECRKIGVAVVGGHTEITDRYENPVVMGTMIGTTQYRYRSESLAPGDVLLATKHIGLEGMAILAHDRPDLLQSASKEELEAMCRWLEDISVLPEATAIRHLSKFMHDPTEGGFLGGLSELSRLGRIGVEVDFSSLPLDPMTVRFSRELGFDPLKLISSGVLLAVVREAEVEEALTVLAQGGIDGSVVGRIVEGPGNLEVSTEEELWRLLDMPRREIL</sequence>
<dbReference type="Gene3D" id="3.30.1330.10">
    <property type="entry name" value="PurM-like, N-terminal domain"/>
    <property type="match status" value="1"/>
</dbReference>
<dbReference type="Gene3D" id="3.90.650.10">
    <property type="entry name" value="PurM-like C-terminal domain"/>
    <property type="match status" value="1"/>
</dbReference>
<dbReference type="InterPro" id="IPR011854">
    <property type="entry name" value="HypE"/>
</dbReference>
<accession>A0A1X7JHE7</accession>